<gene>
    <name evidence="3" type="ORF">EFBL_1008</name>
</gene>
<evidence type="ECO:0000256" key="1">
    <source>
        <dbReference type="ARBA" id="ARBA00007430"/>
    </source>
</evidence>
<accession>A0A292YLQ0</accession>
<dbReference type="PANTHER" id="PTHR43318:SF1">
    <property type="entry name" value="POLYSACCHARIDE BIOSYNTHESIS PROTEIN EPSC-RELATED"/>
    <property type="match status" value="1"/>
</dbReference>
<dbReference type="RefSeq" id="WP_231705688.1">
    <property type="nucleotide sequence ID" value="NZ_BDUF01000020.1"/>
</dbReference>
<dbReference type="InterPro" id="IPR036291">
    <property type="entry name" value="NAD(P)-bd_dom_sf"/>
</dbReference>
<protein>
    <submittedName>
        <fullName evidence="3">Polysaccharide biosynthesis protein</fullName>
    </submittedName>
</protein>
<dbReference type="Gene3D" id="3.40.50.720">
    <property type="entry name" value="NAD(P)-binding Rossmann-like Domain"/>
    <property type="match status" value="1"/>
</dbReference>
<reference evidence="4" key="1">
    <citation type="submission" date="2017-07" db="EMBL/GenBank/DDBJ databases">
        <title>Draft genome sequence of Effusibacillus lacus strain skLN1.</title>
        <authorList>
            <person name="Watanabe M."/>
            <person name="Kojima H."/>
            <person name="Fukui M."/>
        </authorList>
    </citation>
    <scope>NUCLEOTIDE SEQUENCE [LARGE SCALE GENOMIC DNA]</scope>
    <source>
        <strain evidence="4">skLN1</strain>
    </source>
</reference>
<dbReference type="AlphaFoldDB" id="A0A292YLQ0"/>
<dbReference type="PANTHER" id="PTHR43318">
    <property type="entry name" value="UDP-N-ACETYLGLUCOSAMINE 4,6-DEHYDRATASE"/>
    <property type="match status" value="1"/>
</dbReference>
<comment type="similarity">
    <text evidence="1">Belongs to the polysaccharide synthase family.</text>
</comment>
<dbReference type="Pfam" id="PF02719">
    <property type="entry name" value="Polysacc_synt_2"/>
    <property type="match status" value="1"/>
</dbReference>
<organism evidence="3 4">
    <name type="scientific">Effusibacillus lacus</name>
    <dbReference type="NCBI Taxonomy" id="1348429"/>
    <lineage>
        <taxon>Bacteria</taxon>
        <taxon>Bacillati</taxon>
        <taxon>Bacillota</taxon>
        <taxon>Bacilli</taxon>
        <taxon>Bacillales</taxon>
        <taxon>Alicyclobacillaceae</taxon>
        <taxon>Effusibacillus</taxon>
    </lineage>
</organism>
<evidence type="ECO:0000313" key="3">
    <source>
        <dbReference type="EMBL" id="GAX89390.1"/>
    </source>
</evidence>
<dbReference type="SUPFAM" id="SSF51735">
    <property type="entry name" value="NAD(P)-binding Rossmann-fold domains"/>
    <property type="match status" value="1"/>
</dbReference>
<evidence type="ECO:0000313" key="4">
    <source>
        <dbReference type="Proteomes" id="UP000217785"/>
    </source>
</evidence>
<dbReference type="Proteomes" id="UP000217785">
    <property type="component" value="Unassembled WGS sequence"/>
</dbReference>
<dbReference type="CDD" id="cd05237">
    <property type="entry name" value="UDP_invert_4-6DH_SDR_e"/>
    <property type="match status" value="1"/>
</dbReference>
<dbReference type="InterPro" id="IPR003869">
    <property type="entry name" value="Polysac_CapD-like"/>
</dbReference>
<comment type="caution">
    <text evidence="3">The sequence shown here is derived from an EMBL/GenBank/DDBJ whole genome shotgun (WGS) entry which is preliminary data.</text>
</comment>
<proteinExistence type="inferred from homology"/>
<name>A0A292YLQ0_9BACL</name>
<evidence type="ECO:0000259" key="2">
    <source>
        <dbReference type="Pfam" id="PF02719"/>
    </source>
</evidence>
<dbReference type="InterPro" id="IPR051203">
    <property type="entry name" value="Polysaccharide_Synthase-Rel"/>
</dbReference>
<sequence>MINGKVSAKSIREVRVEDLLGRETVQLDLAETAGYLKDQVVLVTGAGGSIGSELCRQLSTFEPKLLLLLGHGENSLYEIELELGKNYPQRIETIVADIQDRIRIREVFETYRPSLVFHAAAHKHVPLMERNPAEAVKNNIIGTLNVAESAQEYGASHFVLISTDKAVNPTSAMGATKRVAEMIVQGLNSYGSTRFSAVRFGNVLGSRGSVIPVFKRQIQAGGPVTVTHPDMVRYFMTIPEAVQLVIQAGALARGGEVFVLDMGDPVKIADLARDLIRLSGFVPDQDIKIQYTGIRPGEKLFEEILTSEEGISATKHNRIFVGKPVPIHWEKLRGAILSLEKISTSLDAEKRANEIKVFLRNLVPTYQYLPIYGEIPAVSDGDLEDYLPLPESQPVKMKIAVSGFGKMDLPY</sequence>
<keyword evidence="4" id="KW-1185">Reference proteome</keyword>
<feature type="domain" description="Polysaccharide biosynthesis protein CapD-like" evidence="2">
    <location>
        <begin position="41"/>
        <end position="322"/>
    </location>
</feature>
<dbReference type="EMBL" id="BDUF01000020">
    <property type="protein sequence ID" value="GAX89390.1"/>
    <property type="molecule type" value="Genomic_DNA"/>
</dbReference>